<evidence type="ECO:0000313" key="2">
    <source>
        <dbReference type="Proteomes" id="UP000050791"/>
    </source>
</evidence>
<name>A0AA85B5U7_9TREM</name>
<proteinExistence type="predicted"/>
<reference evidence="3" key="1">
    <citation type="submission" date="2023-11" db="UniProtKB">
        <authorList>
            <consortium name="WormBaseParasite"/>
        </authorList>
    </citation>
    <scope>IDENTIFICATION</scope>
</reference>
<keyword evidence="1" id="KW-1133">Transmembrane helix</keyword>
<dbReference type="Proteomes" id="UP000050791">
    <property type="component" value="Unassembled WGS sequence"/>
</dbReference>
<sequence>MDWKLVEKFHDGKEKPIEVVVVPKQMAPIFPDRFSTYFGFFKSDKSSTIQGQLNCSGSLPFHRLAGNMRMNELIDGYHSIQLNEMNEKNETELKSIRQQVEDLSCQLNILSKFTSLVAVDPIKLDVDPKERVKVTVPRMFRRFSVAQISMPTGSICYDTLDGNFDGAVGRCDTSKCAYTGSLGFDTDIFRGAVGCCDQFQEVQPVKVMEKHIRLAELQSFSGFWKLNSDLSECFEIPLDNLTEFLKQTEKSLSLSDVTWGTALVIAYLELCVPEKENEWRLIVDKARYWLNTQGQISQKDSKNPKKLLVDTHECEFVALIYRVLQVIWLCFMIIFLPSSKIYRFISNRP</sequence>
<evidence type="ECO:0000313" key="3">
    <source>
        <dbReference type="WBParaSite" id="SMTH1_34970.1"/>
    </source>
</evidence>
<dbReference type="PANTHER" id="PTHR45737:SF6">
    <property type="entry name" value="VON WILLEBRAND FACTOR A DOMAIN-CONTAINING PROTEIN 5A"/>
    <property type="match status" value="1"/>
</dbReference>
<accession>A0AA85B5U7</accession>
<feature type="transmembrane region" description="Helical" evidence="1">
    <location>
        <begin position="316"/>
        <end position="336"/>
    </location>
</feature>
<protein>
    <submittedName>
        <fullName evidence="3">Uncharacterized protein</fullName>
    </submittedName>
</protein>
<keyword evidence="1" id="KW-0472">Membrane</keyword>
<dbReference type="WBParaSite" id="SMTH1_34970.1">
    <property type="protein sequence ID" value="SMTH1_34970.1"/>
    <property type="gene ID" value="SMTH1_34970"/>
</dbReference>
<evidence type="ECO:0000256" key="1">
    <source>
        <dbReference type="SAM" id="Phobius"/>
    </source>
</evidence>
<keyword evidence="1" id="KW-0812">Transmembrane</keyword>
<dbReference type="PANTHER" id="PTHR45737">
    <property type="entry name" value="VON WILLEBRAND FACTOR A DOMAIN-CONTAINING PROTEIN 5A"/>
    <property type="match status" value="1"/>
</dbReference>
<dbReference type="AlphaFoldDB" id="A0AA85B5U7"/>
<organism evidence="2 3">
    <name type="scientific">Schistosoma mattheei</name>
    <dbReference type="NCBI Taxonomy" id="31246"/>
    <lineage>
        <taxon>Eukaryota</taxon>
        <taxon>Metazoa</taxon>
        <taxon>Spiralia</taxon>
        <taxon>Lophotrochozoa</taxon>
        <taxon>Platyhelminthes</taxon>
        <taxon>Trematoda</taxon>
        <taxon>Digenea</taxon>
        <taxon>Strigeidida</taxon>
        <taxon>Schistosomatoidea</taxon>
        <taxon>Schistosomatidae</taxon>
        <taxon>Schistosoma</taxon>
    </lineage>
</organism>